<dbReference type="EMBL" id="CAUEEQ010011770">
    <property type="protein sequence ID" value="CAJ0935823.1"/>
    <property type="molecule type" value="Genomic_DNA"/>
</dbReference>
<feature type="compositionally biased region" description="Basic and acidic residues" evidence="5">
    <location>
        <begin position="31"/>
        <end position="40"/>
    </location>
</feature>
<dbReference type="CDD" id="cd00041">
    <property type="entry name" value="CUB"/>
    <property type="match status" value="1"/>
</dbReference>
<dbReference type="PANTHER" id="PTHR48071:SF18">
    <property type="entry name" value="DELETED IN MALIGNANT BRAIN TUMORS 1 PROTEIN-RELATED"/>
    <property type="match status" value="1"/>
</dbReference>
<feature type="disulfide bond" evidence="4">
    <location>
        <begin position="337"/>
        <end position="398"/>
    </location>
</feature>
<dbReference type="Pfam" id="PF00431">
    <property type="entry name" value="CUB"/>
    <property type="match status" value="1"/>
</dbReference>
<dbReference type="PROSITE" id="PS50287">
    <property type="entry name" value="SRCR_2"/>
    <property type="match status" value="1"/>
</dbReference>
<dbReference type="Gene3D" id="2.60.120.290">
    <property type="entry name" value="Spermadhesin, CUB domain"/>
    <property type="match status" value="1"/>
</dbReference>
<dbReference type="InterPro" id="IPR000477">
    <property type="entry name" value="RT_dom"/>
</dbReference>
<evidence type="ECO:0000256" key="2">
    <source>
        <dbReference type="ARBA" id="ARBA00023157"/>
    </source>
</evidence>
<name>A0ABN9L8F1_9NEOB</name>
<dbReference type="PANTHER" id="PTHR48071">
    <property type="entry name" value="SRCR DOMAIN-CONTAINING PROTEIN"/>
    <property type="match status" value="1"/>
</dbReference>
<dbReference type="SUPFAM" id="SSF56672">
    <property type="entry name" value="DNA/RNA polymerases"/>
    <property type="match status" value="1"/>
</dbReference>
<dbReference type="PROSITE" id="PS01180">
    <property type="entry name" value="CUB"/>
    <property type="match status" value="1"/>
</dbReference>
<comment type="caution">
    <text evidence="3">Lacks conserved residue(s) required for the propagation of feature annotation.</text>
</comment>
<comment type="similarity">
    <text evidence="1">Belongs to the DMBT1 family.</text>
</comment>
<dbReference type="SUPFAM" id="SSF56487">
    <property type="entry name" value="SRCR-like"/>
    <property type="match status" value="1"/>
</dbReference>
<feature type="domain" description="SRCR" evidence="7">
    <location>
        <begin position="299"/>
        <end position="399"/>
    </location>
</feature>
<gene>
    <name evidence="8" type="ORF">RIMI_LOCUS6519965</name>
</gene>
<dbReference type="Proteomes" id="UP001176940">
    <property type="component" value="Unassembled WGS sequence"/>
</dbReference>
<evidence type="ECO:0000259" key="6">
    <source>
        <dbReference type="PROSITE" id="PS01180"/>
    </source>
</evidence>
<reference evidence="8" key="1">
    <citation type="submission" date="2023-07" db="EMBL/GenBank/DDBJ databases">
        <authorList>
            <person name="Stuckert A."/>
        </authorList>
    </citation>
    <scope>NUCLEOTIDE SEQUENCE</scope>
</reference>
<dbReference type="SUPFAM" id="SSF49854">
    <property type="entry name" value="Spermadhesin, CUB domain"/>
    <property type="match status" value="1"/>
</dbReference>
<feature type="disulfide bond" evidence="4">
    <location>
        <begin position="324"/>
        <end position="388"/>
    </location>
</feature>
<feature type="disulfide bond" evidence="4">
    <location>
        <begin position="368"/>
        <end position="378"/>
    </location>
</feature>
<feature type="domain" description="CUB" evidence="6">
    <location>
        <begin position="422"/>
        <end position="468"/>
    </location>
</feature>
<evidence type="ECO:0000256" key="4">
    <source>
        <dbReference type="PROSITE-ProRule" id="PRU00196"/>
    </source>
</evidence>
<organism evidence="8 9">
    <name type="scientific">Ranitomeya imitator</name>
    <name type="common">mimic poison frog</name>
    <dbReference type="NCBI Taxonomy" id="111125"/>
    <lineage>
        <taxon>Eukaryota</taxon>
        <taxon>Metazoa</taxon>
        <taxon>Chordata</taxon>
        <taxon>Craniata</taxon>
        <taxon>Vertebrata</taxon>
        <taxon>Euteleostomi</taxon>
        <taxon>Amphibia</taxon>
        <taxon>Batrachia</taxon>
        <taxon>Anura</taxon>
        <taxon>Neobatrachia</taxon>
        <taxon>Hyloidea</taxon>
        <taxon>Dendrobatidae</taxon>
        <taxon>Dendrobatinae</taxon>
        <taxon>Ranitomeya</taxon>
    </lineage>
</organism>
<evidence type="ECO:0000313" key="8">
    <source>
        <dbReference type="EMBL" id="CAJ0935823.1"/>
    </source>
</evidence>
<dbReference type="SMART" id="SM00202">
    <property type="entry name" value="SR"/>
    <property type="match status" value="1"/>
</dbReference>
<evidence type="ECO:0000259" key="7">
    <source>
        <dbReference type="PROSITE" id="PS50287"/>
    </source>
</evidence>
<keyword evidence="2 4" id="KW-1015">Disulfide bond</keyword>
<feature type="region of interest" description="Disordered" evidence="5">
    <location>
        <begin position="1"/>
        <end position="40"/>
    </location>
</feature>
<dbReference type="InterPro" id="IPR036772">
    <property type="entry name" value="SRCR-like_dom_sf"/>
</dbReference>
<accession>A0ABN9L8F1</accession>
<dbReference type="InterPro" id="IPR001190">
    <property type="entry name" value="SRCR"/>
</dbReference>
<sequence length="468" mass="51904">MKNPKNEMKEQAQDESVAENSGMSEGMEMDDQARLERKTPRHGEGHYFAQSLSMDLKGSPSGKTKFASFFKQKIDTIRESFGQQRPMPLLSSQPCSSKTSFSTMAEDQLSTILVFLSFFKHAKITPILKKPSLDPSSVFSYCLISLLPYASKLLEQHVHLELSSHLSSCSLFDRLQSGFRPHHSTETALTKVTNDLLTAKSKRHYSVLLLLDLSSAFDTVDHSLLLQILSSLGIADLALSWILSYLTDRTFSVSLPFTTSSLRPLSVGVPQDSVLGSLLFSIYTFGLGQLIESHEFLPMRLVNGNHSCAGRVEIYYNNAWGTVCDDVWTINNAHVVCRQMYCGYGISALHSAYFGQGSGSILLDDVRCTGSEQYLWQCRHNGWGSHNCNHGEDAGVICSGVPGTTSTTPTDDVTTDSSNTNCGGLLTQMNGTITSPFYPNRYPANSHCTWEIRVPSGYYIWLSFLHFE</sequence>
<dbReference type="PRINTS" id="PR00258">
    <property type="entry name" value="SPERACTRCPTR"/>
</dbReference>
<evidence type="ECO:0000256" key="3">
    <source>
        <dbReference type="PROSITE-ProRule" id="PRU00059"/>
    </source>
</evidence>
<dbReference type="InterPro" id="IPR043502">
    <property type="entry name" value="DNA/RNA_pol_sf"/>
</dbReference>
<dbReference type="Pfam" id="PF00078">
    <property type="entry name" value="RVT_1"/>
    <property type="match status" value="1"/>
</dbReference>
<feature type="compositionally biased region" description="Basic and acidic residues" evidence="5">
    <location>
        <begin position="1"/>
        <end position="12"/>
    </location>
</feature>
<dbReference type="Gene3D" id="3.10.250.10">
    <property type="entry name" value="SRCR-like domain"/>
    <property type="match status" value="1"/>
</dbReference>
<dbReference type="InterPro" id="IPR000859">
    <property type="entry name" value="CUB_dom"/>
</dbReference>
<proteinExistence type="inferred from homology"/>
<dbReference type="InterPro" id="IPR035914">
    <property type="entry name" value="Sperma_CUB_dom_sf"/>
</dbReference>
<evidence type="ECO:0000256" key="5">
    <source>
        <dbReference type="SAM" id="MobiDB-lite"/>
    </source>
</evidence>
<keyword evidence="9" id="KW-1185">Reference proteome</keyword>
<evidence type="ECO:0000313" key="9">
    <source>
        <dbReference type="Proteomes" id="UP001176940"/>
    </source>
</evidence>
<comment type="caution">
    <text evidence="8">The sequence shown here is derived from an EMBL/GenBank/DDBJ whole genome shotgun (WGS) entry which is preliminary data.</text>
</comment>
<evidence type="ECO:0000256" key="1">
    <source>
        <dbReference type="ARBA" id="ARBA00009931"/>
    </source>
</evidence>
<dbReference type="Pfam" id="PF00530">
    <property type="entry name" value="SRCR"/>
    <property type="match status" value="1"/>
</dbReference>
<protein>
    <submittedName>
        <fullName evidence="8">Uncharacterized protein</fullName>
    </submittedName>
</protein>